<evidence type="ECO:0000256" key="5">
    <source>
        <dbReference type="ARBA" id="ARBA00023163"/>
    </source>
</evidence>
<dbReference type="Pfam" id="PF00486">
    <property type="entry name" value="Trans_reg_C"/>
    <property type="match status" value="1"/>
</dbReference>
<dbReference type="PANTHER" id="PTHR48111:SF76">
    <property type="entry name" value="TWO-COMPONENT RESPONSE REGULATOR"/>
    <property type="match status" value="1"/>
</dbReference>
<reference evidence="9" key="1">
    <citation type="submission" date="2016-11" db="EMBL/GenBank/DDBJ databases">
        <authorList>
            <person name="Varghese N."/>
            <person name="Submissions S."/>
        </authorList>
    </citation>
    <scope>NUCLEOTIDE SEQUENCE [LARGE SCALE GENOMIC DNA]</scope>
    <source>
        <strain evidence="9">GAS401</strain>
    </source>
</reference>
<keyword evidence="5" id="KW-0804">Transcription</keyword>
<dbReference type="Proteomes" id="UP000184096">
    <property type="component" value="Chromosome I"/>
</dbReference>
<dbReference type="InterPro" id="IPR016032">
    <property type="entry name" value="Sig_transdc_resp-reg_C-effctor"/>
</dbReference>
<dbReference type="InterPro" id="IPR039420">
    <property type="entry name" value="WalR-like"/>
</dbReference>
<dbReference type="GO" id="GO:0032993">
    <property type="term" value="C:protein-DNA complex"/>
    <property type="evidence" value="ECO:0007669"/>
    <property type="project" value="TreeGrafter"/>
</dbReference>
<gene>
    <name evidence="8" type="ORF">SAMN05444170_1467</name>
</gene>
<feature type="domain" description="OmpR/PhoB-type" evidence="7">
    <location>
        <begin position="136"/>
        <end position="234"/>
    </location>
</feature>
<proteinExistence type="predicted"/>
<sequence length="240" mass="26437">MRNQNIVRDMVERRGADPAATVLAPAKHYALATRRGRRQLRDTLRTSPGSGDLTELNLHVDGFSVVVRFFPDGVSAKRGSGRLAAETQSLLLSALETVIRGSSQPASRLSAQPVPAVTETVLDAEAASVPQMAAAPTVLRVGPLELDLLERTARRGDRVIALRPREFGLLRYMMERNDKLLTRAKLLQEVWNYKFVPETNLVDVHMGRLRRKVDGPNEPAMIRSVRGAGFVLSANPLIQS</sequence>
<dbReference type="InterPro" id="IPR036388">
    <property type="entry name" value="WH-like_DNA-bd_sf"/>
</dbReference>
<keyword evidence="9" id="KW-1185">Reference proteome</keyword>
<evidence type="ECO:0000256" key="4">
    <source>
        <dbReference type="ARBA" id="ARBA00023125"/>
    </source>
</evidence>
<evidence type="ECO:0000256" key="1">
    <source>
        <dbReference type="ARBA" id="ARBA00022553"/>
    </source>
</evidence>
<evidence type="ECO:0000313" key="9">
    <source>
        <dbReference type="Proteomes" id="UP000184096"/>
    </source>
</evidence>
<dbReference type="FunFam" id="1.10.10.10:FF:000005">
    <property type="entry name" value="Two-component system response regulator"/>
    <property type="match status" value="1"/>
</dbReference>
<dbReference type="PANTHER" id="PTHR48111">
    <property type="entry name" value="REGULATOR OF RPOS"/>
    <property type="match status" value="1"/>
</dbReference>
<keyword evidence="2" id="KW-0902">Two-component regulatory system</keyword>
<dbReference type="RefSeq" id="WP_072817306.1">
    <property type="nucleotide sequence ID" value="NZ_LT670849.1"/>
</dbReference>
<dbReference type="SUPFAM" id="SSF46894">
    <property type="entry name" value="C-terminal effector domain of the bipartite response regulators"/>
    <property type="match status" value="1"/>
</dbReference>
<evidence type="ECO:0000259" key="7">
    <source>
        <dbReference type="PROSITE" id="PS51755"/>
    </source>
</evidence>
<organism evidence="8 9">
    <name type="scientific">Bradyrhizobium erythrophlei</name>
    <dbReference type="NCBI Taxonomy" id="1437360"/>
    <lineage>
        <taxon>Bacteria</taxon>
        <taxon>Pseudomonadati</taxon>
        <taxon>Pseudomonadota</taxon>
        <taxon>Alphaproteobacteria</taxon>
        <taxon>Hyphomicrobiales</taxon>
        <taxon>Nitrobacteraceae</taxon>
        <taxon>Bradyrhizobium</taxon>
    </lineage>
</organism>
<protein>
    <submittedName>
        <fullName evidence="8">Two-component system, OmpR family, response regulator</fullName>
    </submittedName>
</protein>
<dbReference type="EMBL" id="LT670849">
    <property type="protein sequence ID" value="SHN68953.1"/>
    <property type="molecule type" value="Genomic_DNA"/>
</dbReference>
<name>A0A1M7TE37_9BRAD</name>
<dbReference type="SMART" id="SM00862">
    <property type="entry name" value="Trans_reg_C"/>
    <property type="match status" value="1"/>
</dbReference>
<evidence type="ECO:0000313" key="8">
    <source>
        <dbReference type="EMBL" id="SHN68953.1"/>
    </source>
</evidence>
<dbReference type="Gene3D" id="1.10.10.10">
    <property type="entry name" value="Winged helix-like DNA-binding domain superfamily/Winged helix DNA-binding domain"/>
    <property type="match status" value="1"/>
</dbReference>
<evidence type="ECO:0000256" key="3">
    <source>
        <dbReference type="ARBA" id="ARBA00023015"/>
    </source>
</evidence>
<dbReference type="GO" id="GO:0000156">
    <property type="term" value="F:phosphorelay response regulator activity"/>
    <property type="evidence" value="ECO:0007669"/>
    <property type="project" value="TreeGrafter"/>
</dbReference>
<dbReference type="GO" id="GO:0006355">
    <property type="term" value="P:regulation of DNA-templated transcription"/>
    <property type="evidence" value="ECO:0007669"/>
    <property type="project" value="InterPro"/>
</dbReference>
<dbReference type="CDD" id="cd00383">
    <property type="entry name" value="trans_reg_C"/>
    <property type="match status" value="1"/>
</dbReference>
<dbReference type="AlphaFoldDB" id="A0A1M7TE37"/>
<feature type="DNA-binding region" description="OmpR/PhoB-type" evidence="6">
    <location>
        <begin position="136"/>
        <end position="234"/>
    </location>
</feature>
<keyword evidence="3" id="KW-0805">Transcription regulation</keyword>
<evidence type="ECO:0000256" key="6">
    <source>
        <dbReference type="PROSITE-ProRule" id="PRU01091"/>
    </source>
</evidence>
<evidence type="ECO:0000256" key="2">
    <source>
        <dbReference type="ARBA" id="ARBA00023012"/>
    </source>
</evidence>
<dbReference type="GO" id="GO:0000976">
    <property type="term" value="F:transcription cis-regulatory region binding"/>
    <property type="evidence" value="ECO:0007669"/>
    <property type="project" value="TreeGrafter"/>
</dbReference>
<dbReference type="GO" id="GO:0005829">
    <property type="term" value="C:cytosol"/>
    <property type="evidence" value="ECO:0007669"/>
    <property type="project" value="TreeGrafter"/>
</dbReference>
<dbReference type="InterPro" id="IPR001867">
    <property type="entry name" value="OmpR/PhoB-type_DNA-bd"/>
</dbReference>
<dbReference type="PROSITE" id="PS51755">
    <property type="entry name" value="OMPR_PHOB"/>
    <property type="match status" value="1"/>
</dbReference>
<accession>A0A1M7TE37</accession>
<keyword evidence="4 6" id="KW-0238">DNA-binding</keyword>
<keyword evidence="1" id="KW-0597">Phosphoprotein</keyword>